<sequence length="85" mass="9736">MAGASWASVWFRLNGNKRPSAEEFRAKVAEYMALLEPLYSAYGDTEEFAEMNKYIRGRSGAEAKRVIAGENGEIEKRYKRYIDYG</sequence>
<evidence type="ECO:0000313" key="2">
    <source>
        <dbReference type="Proteomes" id="UP000000758"/>
    </source>
</evidence>
<protein>
    <submittedName>
        <fullName evidence="1">Uncharacterized protein</fullName>
    </submittedName>
</protein>
<evidence type="ECO:0000313" key="1">
    <source>
        <dbReference type="EMBL" id="ABK78023.1"/>
    </source>
</evidence>
<reference evidence="1 2" key="1">
    <citation type="journal article" date="2006" name="Proc. Natl. Acad. Sci. U.S.A.">
        <title>Genomic analysis of the uncultivated marine crenarchaeote Cenarchaeum symbiosum.</title>
        <authorList>
            <person name="Hallam S.J."/>
            <person name="Konstantinidis K.T."/>
            <person name="Putnam N."/>
            <person name="Schleper C."/>
            <person name="Watanabe Y."/>
            <person name="Sugahara J."/>
            <person name="Preston C."/>
            <person name="de la Torre J."/>
            <person name="Richardson P.M."/>
            <person name="DeLong E.F."/>
        </authorList>
    </citation>
    <scope>NUCLEOTIDE SEQUENCE [LARGE SCALE GENOMIC DNA]</scope>
    <source>
        <strain evidence="2">A</strain>
    </source>
</reference>
<organism evidence="1 2">
    <name type="scientific">Cenarchaeum symbiosum (strain A)</name>
    <dbReference type="NCBI Taxonomy" id="414004"/>
    <lineage>
        <taxon>Archaea</taxon>
        <taxon>Nitrososphaerota</taxon>
        <taxon>Candidatus Cenarchaeales</taxon>
        <taxon>Candidatus Cenarchaeaceae</taxon>
        <taxon>Candidatus Cenarchaeum</taxon>
    </lineage>
</organism>
<dbReference type="HOGENOM" id="CLU_2257459_0_0_2"/>
<dbReference type="AlphaFoldDB" id="A0RXF6"/>
<dbReference type="KEGG" id="csy:CENSYa_1401"/>
<dbReference type="Proteomes" id="UP000000758">
    <property type="component" value="Chromosome"/>
</dbReference>
<dbReference type="EnsemblBacteria" id="ABK78023">
    <property type="protein sequence ID" value="ABK78023"/>
    <property type="gene ID" value="CENSYa_1401"/>
</dbReference>
<proteinExistence type="predicted"/>
<accession>A0RXF6</accession>
<dbReference type="STRING" id="414004.CENSYa_1401"/>
<dbReference type="EMBL" id="DP000238">
    <property type="protein sequence ID" value="ABK78023.1"/>
    <property type="molecule type" value="Genomic_DNA"/>
</dbReference>
<name>A0RXF6_CENSY</name>
<gene>
    <name evidence="1" type="ordered locus">CENSYa_1401</name>
</gene>
<keyword evidence="2" id="KW-1185">Reference proteome</keyword>